<name>A0A6L9QSJ7_9ACTN</name>
<evidence type="ECO:0000313" key="3">
    <source>
        <dbReference type="Proteomes" id="UP000475532"/>
    </source>
</evidence>
<dbReference type="RefSeq" id="WP_203597435.1">
    <property type="nucleotide sequence ID" value="NZ_JAAGLI010001044.1"/>
</dbReference>
<evidence type="ECO:0000313" key="2">
    <source>
        <dbReference type="EMBL" id="NEA28440.1"/>
    </source>
</evidence>
<evidence type="ECO:0000259" key="1">
    <source>
        <dbReference type="Pfam" id="PF02875"/>
    </source>
</evidence>
<reference evidence="2 3" key="1">
    <citation type="submission" date="2020-01" db="EMBL/GenBank/DDBJ databases">
        <title>Insect and environment-associated Actinomycetes.</title>
        <authorList>
            <person name="Currrie C."/>
            <person name="Chevrette M."/>
            <person name="Carlson C."/>
            <person name="Stubbendieck R."/>
            <person name="Wendt-Pienkowski E."/>
        </authorList>
    </citation>
    <scope>NUCLEOTIDE SEQUENCE [LARGE SCALE GENOMIC DNA]</scope>
    <source>
        <strain evidence="2 3">SID10258</strain>
    </source>
</reference>
<comment type="caution">
    <text evidence="2">The sequence shown here is derived from an EMBL/GenBank/DDBJ whole genome shotgun (WGS) entry which is preliminary data.</text>
</comment>
<dbReference type="AlphaFoldDB" id="A0A6L9QSJ7"/>
<dbReference type="GO" id="GO:0016881">
    <property type="term" value="F:acid-amino acid ligase activity"/>
    <property type="evidence" value="ECO:0007669"/>
    <property type="project" value="InterPro"/>
</dbReference>
<feature type="non-terminal residue" evidence="2">
    <location>
        <position position="1"/>
    </location>
</feature>
<proteinExistence type="predicted"/>
<organism evidence="2 3">
    <name type="scientific">Actinomadura bangladeshensis</name>
    <dbReference type="NCBI Taxonomy" id="453573"/>
    <lineage>
        <taxon>Bacteria</taxon>
        <taxon>Bacillati</taxon>
        <taxon>Actinomycetota</taxon>
        <taxon>Actinomycetes</taxon>
        <taxon>Streptosporangiales</taxon>
        <taxon>Thermomonosporaceae</taxon>
        <taxon>Actinomadura</taxon>
    </lineage>
</organism>
<dbReference type="Proteomes" id="UP000475532">
    <property type="component" value="Unassembled WGS sequence"/>
</dbReference>
<feature type="domain" description="Mur ligase C-terminal" evidence="1">
    <location>
        <begin position="33"/>
        <end position="148"/>
    </location>
</feature>
<dbReference type="PANTHER" id="PTHR23135">
    <property type="entry name" value="MUR LIGASE FAMILY MEMBER"/>
    <property type="match status" value="1"/>
</dbReference>
<dbReference type="InterPro" id="IPR036615">
    <property type="entry name" value="Mur_ligase_C_dom_sf"/>
</dbReference>
<dbReference type="Gene3D" id="3.90.190.20">
    <property type="entry name" value="Mur ligase, C-terminal domain"/>
    <property type="match status" value="1"/>
</dbReference>
<dbReference type="PANTHER" id="PTHR23135:SF18">
    <property type="entry name" value="CYANOPHYCIN SYNTHETASE"/>
    <property type="match status" value="1"/>
</dbReference>
<sequence length="169" mass="17819">LGVPVDVLARALRSFDPHTRNPGRGCVYQVGDNPVLVDYAHNPAAVAAIGAFVERRWGAGGVAAVTLPGDRPDELVGETARALAATFGRVVVYEDEDLRGRRSGEMTRLIVQGLREGRPEASHHPAGDLKGALTSALDLAAPGEPVLLLYEKLQPVTELLETLGAEPAG</sequence>
<gene>
    <name evidence="2" type="ORF">G3I70_38980</name>
</gene>
<protein>
    <submittedName>
        <fullName evidence="2">Cyanophycin synthetase</fullName>
    </submittedName>
</protein>
<dbReference type="EMBL" id="JAAGLI010001044">
    <property type="protein sequence ID" value="NEA28440.1"/>
    <property type="molecule type" value="Genomic_DNA"/>
</dbReference>
<dbReference type="SUPFAM" id="SSF53244">
    <property type="entry name" value="MurD-like peptide ligases, peptide-binding domain"/>
    <property type="match status" value="1"/>
</dbReference>
<accession>A0A6L9QSJ7</accession>
<dbReference type="InterPro" id="IPR004101">
    <property type="entry name" value="Mur_ligase_C"/>
</dbReference>
<dbReference type="Pfam" id="PF02875">
    <property type="entry name" value="Mur_ligase_C"/>
    <property type="match status" value="1"/>
</dbReference>